<feature type="modified residue" description="N6-(pyridoxal phosphate)lysine" evidence="11">
    <location>
        <position position="83"/>
    </location>
</feature>
<feature type="domain" description="Tryptophan synthase beta chain-like PALP" evidence="12">
    <location>
        <begin position="50"/>
        <end position="373"/>
    </location>
</feature>
<dbReference type="InterPro" id="IPR006654">
    <property type="entry name" value="Trp_synth_beta"/>
</dbReference>
<dbReference type="RefSeq" id="WP_221279415.1">
    <property type="nucleotide sequence ID" value="NZ_AP024814.1"/>
</dbReference>
<organism evidence="13 14">
    <name type="scientific">Helicobacter gastrocanis</name>
    <dbReference type="NCBI Taxonomy" id="2849641"/>
    <lineage>
        <taxon>Bacteria</taxon>
        <taxon>Pseudomonadati</taxon>
        <taxon>Campylobacterota</taxon>
        <taxon>Epsilonproteobacteria</taxon>
        <taxon>Campylobacterales</taxon>
        <taxon>Helicobacteraceae</taxon>
        <taxon>Helicobacter</taxon>
    </lineage>
</organism>
<comment type="subunit">
    <text evidence="4 11">Tetramer of two alpha and two beta chains.</text>
</comment>
<evidence type="ECO:0000256" key="8">
    <source>
        <dbReference type="ARBA" id="ARBA00023141"/>
    </source>
</evidence>
<reference evidence="13 14" key="1">
    <citation type="submission" date="2021-07" db="EMBL/GenBank/DDBJ databases">
        <title>Novel Helicobacter sp. Isolated from a dog.</title>
        <authorList>
            <person name="Rimbara E."/>
            <person name="Suzuki M."/>
        </authorList>
    </citation>
    <scope>NUCLEOTIDE SEQUENCE [LARGE SCALE GENOMIC DNA]</scope>
    <source>
        <strain evidence="14">NHP19-003</strain>
    </source>
</reference>
<dbReference type="CDD" id="cd06446">
    <property type="entry name" value="Trp-synth_B"/>
    <property type="match status" value="1"/>
</dbReference>
<gene>
    <name evidence="11 13" type="primary">trpB</name>
    <name evidence="13" type="ORF">NHP190003_14630</name>
</gene>
<dbReference type="SUPFAM" id="SSF53686">
    <property type="entry name" value="Tryptophan synthase beta subunit-like PLP-dependent enzymes"/>
    <property type="match status" value="1"/>
</dbReference>
<dbReference type="Proteomes" id="UP000826775">
    <property type="component" value="Chromosome"/>
</dbReference>
<evidence type="ECO:0000259" key="12">
    <source>
        <dbReference type="Pfam" id="PF00291"/>
    </source>
</evidence>
<dbReference type="HAMAP" id="MF_00133">
    <property type="entry name" value="Trp_synth_beta"/>
    <property type="match status" value="1"/>
</dbReference>
<evidence type="ECO:0000313" key="13">
    <source>
        <dbReference type="EMBL" id="BCZ18181.1"/>
    </source>
</evidence>
<dbReference type="InterPro" id="IPR036052">
    <property type="entry name" value="TrpB-like_PALP_sf"/>
</dbReference>
<evidence type="ECO:0000256" key="5">
    <source>
        <dbReference type="ARBA" id="ARBA00022605"/>
    </source>
</evidence>
<dbReference type="PIRSF" id="PIRSF001413">
    <property type="entry name" value="Trp_syn_beta"/>
    <property type="match status" value="1"/>
</dbReference>
<name>A0ABM7SEC2_9HELI</name>
<dbReference type="InterPro" id="IPR023026">
    <property type="entry name" value="Trp_synth_beta/beta-like"/>
</dbReference>
<evidence type="ECO:0000256" key="1">
    <source>
        <dbReference type="ARBA" id="ARBA00001933"/>
    </source>
</evidence>
<dbReference type="InterPro" id="IPR001926">
    <property type="entry name" value="TrpB-like_PALP"/>
</dbReference>
<dbReference type="InterPro" id="IPR006653">
    <property type="entry name" value="Trp_synth_b_CS"/>
</dbReference>
<accession>A0ABM7SEC2</accession>
<evidence type="ECO:0000256" key="9">
    <source>
        <dbReference type="ARBA" id="ARBA00023239"/>
    </source>
</evidence>
<comment type="function">
    <text evidence="11">The beta subunit is responsible for the synthesis of L-tryptophan from indole and L-serine.</text>
</comment>
<dbReference type="PANTHER" id="PTHR48077:SF3">
    <property type="entry name" value="TRYPTOPHAN SYNTHASE"/>
    <property type="match status" value="1"/>
</dbReference>
<keyword evidence="14" id="KW-1185">Reference proteome</keyword>
<dbReference type="EC" id="4.2.1.20" evidence="11"/>
<dbReference type="EMBL" id="AP024814">
    <property type="protein sequence ID" value="BCZ18181.1"/>
    <property type="molecule type" value="Genomic_DNA"/>
</dbReference>
<protein>
    <recommendedName>
        <fullName evidence="11">Tryptophan synthase beta chain</fullName>
        <ecNumber evidence="11">4.2.1.20</ecNumber>
    </recommendedName>
</protein>
<evidence type="ECO:0000256" key="7">
    <source>
        <dbReference type="ARBA" id="ARBA00022898"/>
    </source>
</evidence>
<comment type="catalytic activity">
    <reaction evidence="10 11">
        <text>(1S,2R)-1-C-(indol-3-yl)glycerol 3-phosphate + L-serine = D-glyceraldehyde 3-phosphate + L-tryptophan + H2O</text>
        <dbReference type="Rhea" id="RHEA:10532"/>
        <dbReference type="ChEBI" id="CHEBI:15377"/>
        <dbReference type="ChEBI" id="CHEBI:33384"/>
        <dbReference type="ChEBI" id="CHEBI:57912"/>
        <dbReference type="ChEBI" id="CHEBI:58866"/>
        <dbReference type="ChEBI" id="CHEBI:59776"/>
        <dbReference type="EC" id="4.2.1.20"/>
    </reaction>
</comment>
<evidence type="ECO:0000313" key="14">
    <source>
        <dbReference type="Proteomes" id="UP000826775"/>
    </source>
</evidence>
<dbReference type="Gene3D" id="3.40.50.1100">
    <property type="match status" value="2"/>
</dbReference>
<evidence type="ECO:0000256" key="2">
    <source>
        <dbReference type="ARBA" id="ARBA00004733"/>
    </source>
</evidence>
<evidence type="ECO:0000256" key="3">
    <source>
        <dbReference type="ARBA" id="ARBA00009982"/>
    </source>
</evidence>
<dbReference type="Pfam" id="PF00291">
    <property type="entry name" value="PALP"/>
    <property type="match status" value="1"/>
</dbReference>
<keyword evidence="8 11" id="KW-0057">Aromatic amino acid biosynthesis</keyword>
<evidence type="ECO:0000256" key="4">
    <source>
        <dbReference type="ARBA" id="ARBA00011270"/>
    </source>
</evidence>
<dbReference type="NCBIfam" id="TIGR00263">
    <property type="entry name" value="trpB"/>
    <property type="match status" value="1"/>
</dbReference>
<keyword evidence="5 11" id="KW-0028">Amino-acid biosynthesis</keyword>
<keyword evidence="7 11" id="KW-0663">Pyridoxal phosphate</keyword>
<comment type="pathway">
    <text evidence="2 11">Amino-acid biosynthesis; L-tryptophan biosynthesis; L-tryptophan from chorismate: step 5/5.</text>
</comment>
<keyword evidence="9 11" id="KW-0456">Lyase</keyword>
<comment type="cofactor">
    <cofactor evidence="1 11">
        <name>pyridoxal 5'-phosphate</name>
        <dbReference type="ChEBI" id="CHEBI:597326"/>
    </cofactor>
</comment>
<dbReference type="PROSITE" id="PS00168">
    <property type="entry name" value="TRP_SYNTHASE_BETA"/>
    <property type="match status" value="1"/>
</dbReference>
<dbReference type="PANTHER" id="PTHR48077">
    <property type="entry name" value="TRYPTOPHAN SYNTHASE-RELATED"/>
    <property type="match status" value="1"/>
</dbReference>
<proteinExistence type="inferred from homology"/>
<evidence type="ECO:0000256" key="6">
    <source>
        <dbReference type="ARBA" id="ARBA00022822"/>
    </source>
</evidence>
<sequence length="389" mass="41357">MQRYFGEFGGGFVPELLVPALAQLEQAFKDCLNDTGFQASFKGLLKDFVGRPSPLTLVQNFCPNPKVKMYLKREDLIHGGAHKTNQALGQALLAKKIGKKRVIAETGAGQHGVATAIACALLGLECVVYMGAKDIQRQEQNVFRMRLLGAKVQPVESGSASLKDAINEALRDWASSYPTTHYLLGTAAGPHPYPQMVKHFQSMIGTEARAQILEKEGRLPDQVIACVGGGSNAIGIFAGFLDDKAVGLIGVEPGGLGLDSNKHGATLCKGSVGILHGCKTYILQDGEGQIQESHSISAGLDYPGVGPEHSFLKTSGRAQYVAASDKEALEAFVRLSQSEGIIPALESAHALAHAYKLAKECQQESLMIVNLSGRGDKDLATVSGHIVPA</sequence>
<comment type="similarity">
    <text evidence="3 11">Belongs to the TrpB family.</text>
</comment>
<keyword evidence="6 11" id="KW-0822">Tryptophan biosynthesis</keyword>
<evidence type="ECO:0000256" key="10">
    <source>
        <dbReference type="ARBA" id="ARBA00049047"/>
    </source>
</evidence>
<evidence type="ECO:0000256" key="11">
    <source>
        <dbReference type="HAMAP-Rule" id="MF_00133"/>
    </source>
</evidence>